<keyword evidence="1" id="KW-0472">Membrane</keyword>
<organism evidence="2 4">
    <name type="scientific">Nocardia cyriacigeorgica</name>
    <dbReference type="NCBI Taxonomy" id="135487"/>
    <lineage>
        <taxon>Bacteria</taxon>
        <taxon>Bacillati</taxon>
        <taxon>Actinomycetota</taxon>
        <taxon>Actinomycetes</taxon>
        <taxon>Mycobacteriales</taxon>
        <taxon>Nocardiaceae</taxon>
        <taxon>Nocardia</taxon>
    </lineage>
</organism>
<protein>
    <submittedName>
        <fullName evidence="2">Uncharacterized protein</fullName>
    </submittedName>
</protein>
<evidence type="ECO:0000313" key="3">
    <source>
        <dbReference type="EMBL" id="NEW56000.1"/>
    </source>
</evidence>
<keyword evidence="1" id="KW-1133">Transmembrane helix</keyword>
<reference evidence="4 5" key="1">
    <citation type="submission" date="2020-01" db="EMBL/GenBank/DDBJ databases">
        <title>Genetics and antimicrobial susceptibilities of Nocardia species isolated from the soil; a comparison with species isolated from humans.</title>
        <authorList>
            <person name="Carrasco G."/>
            <person name="Monzon S."/>
            <person name="Sansegundo M."/>
            <person name="Garcia E."/>
            <person name="Garrido N."/>
            <person name="Medina M.J."/>
            <person name="Villalon P."/>
            <person name="Ramirez-Arocha A.C."/>
            <person name="Jimenez P."/>
            <person name="Cuesta I."/>
            <person name="Valdezate S."/>
        </authorList>
    </citation>
    <scope>NUCLEOTIDE SEQUENCE [LARGE SCALE GENOMIC DNA]</scope>
    <source>
        <strain evidence="2 4">CNM20110639</strain>
        <strain evidence="3 5">CNM20110649</strain>
    </source>
</reference>
<dbReference type="RefSeq" id="WP_163822811.1">
    <property type="nucleotide sequence ID" value="NZ_JAAGUX010000013.1"/>
</dbReference>
<evidence type="ECO:0000313" key="2">
    <source>
        <dbReference type="EMBL" id="NEW43145.1"/>
    </source>
</evidence>
<feature type="transmembrane region" description="Helical" evidence="1">
    <location>
        <begin position="12"/>
        <end position="40"/>
    </location>
</feature>
<comment type="caution">
    <text evidence="2">The sequence shown here is derived from an EMBL/GenBank/DDBJ whole genome shotgun (WGS) entry which is preliminary data.</text>
</comment>
<evidence type="ECO:0000313" key="4">
    <source>
        <dbReference type="Proteomes" id="UP000468928"/>
    </source>
</evidence>
<accession>A0A6P1CYG1</accession>
<dbReference type="EMBL" id="JAAGUX010000013">
    <property type="protein sequence ID" value="NEW56000.1"/>
    <property type="molecule type" value="Genomic_DNA"/>
</dbReference>
<dbReference type="AlphaFoldDB" id="A0A6P1CYG1"/>
<evidence type="ECO:0000313" key="5">
    <source>
        <dbReference type="Proteomes" id="UP000470876"/>
    </source>
</evidence>
<gene>
    <name evidence="2" type="ORF">GV789_01520</name>
    <name evidence="3" type="ORF">GV794_10095</name>
</gene>
<dbReference type="Proteomes" id="UP000470876">
    <property type="component" value="Unassembled WGS sequence"/>
</dbReference>
<evidence type="ECO:0000256" key="1">
    <source>
        <dbReference type="SAM" id="Phobius"/>
    </source>
</evidence>
<keyword evidence="1" id="KW-0812">Transmembrane</keyword>
<dbReference type="EMBL" id="JAAGUZ010000003">
    <property type="protein sequence ID" value="NEW43145.1"/>
    <property type="molecule type" value="Genomic_DNA"/>
</dbReference>
<sequence length="165" mass="16956">MSYPTEPEPEIPWLAAGVSIAAPLVGGMFGPIGGAIGGLIGGATHGWVMNKIDGKSDTGALLTHAALGAIGGGLGGWLGRGLVRDAKWKLYGRANDVARKFGGDPDKIAKDLIKSGLGPTKFDEVLRQSTMTGVGYTITQGGWTVGRVAYRDNLIGLPVVSIGRG</sequence>
<feature type="transmembrane region" description="Helical" evidence="1">
    <location>
        <begin position="60"/>
        <end position="83"/>
    </location>
</feature>
<dbReference type="Proteomes" id="UP000468928">
    <property type="component" value="Unassembled WGS sequence"/>
</dbReference>
<name>A0A6P1CYG1_9NOCA</name>
<keyword evidence="5" id="KW-1185">Reference proteome</keyword>
<proteinExistence type="predicted"/>